<dbReference type="Proteomes" id="UP000299102">
    <property type="component" value="Unassembled WGS sequence"/>
</dbReference>
<accession>A0A4C2A737</accession>
<keyword evidence="3" id="KW-1185">Reference proteome</keyword>
<protein>
    <submittedName>
        <fullName evidence="2">Uncharacterized protein</fullName>
    </submittedName>
</protein>
<comment type="caution">
    <text evidence="2">The sequence shown here is derived from an EMBL/GenBank/DDBJ whole genome shotgun (WGS) entry which is preliminary data.</text>
</comment>
<organism evidence="2 3">
    <name type="scientific">Eumeta variegata</name>
    <name type="common">Bagworm moth</name>
    <name type="synonym">Eumeta japonica</name>
    <dbReference type="NCBI Taxonomy" id="151549"/>
    <lineage>
        <taxon>Eukaryota</taxon>
        <taxon>Metazoa</taxon>
        <taxon>Ecdysozoa</taxon>
        <taxon>Arthropoda</taxon>
        <taxon>Hexapoda</taxon>
        <taxon>Insecta</taxon>
        <taxon>Pterygota</taxon>
        <taxon>Neoptera</taxon>
        <taxon>Endopterygota</taxon>
        <taxon>Lepidoptera</taxon>
        <taxon>Glossata</taxon>
        <taxon>Ditrysia</taxon>
        <taxon>Tineoidea</taxon>
        <taxon>Psychidae</taxon>
        <taxon>Oiketicinae</taxon>
        <taxon>Eumeta</taxon>
    </lineage>
</organism>
<evidence type="ECO:0000313" key="2">
    <source>
        <dbReference type="EMBL" id="GBP96000.1"/>
    </source>
</evidence>
<proteinExistence type="predicted"/>
<sequence length="78" mass="8255">MLNKQYDLVQTDAHTRSANASSSSERWRSLINRRARPSAPGAGARVPVGAADAGLGAALASPAPGFRLRPLNFSRLLL</sequence>
<name>A0A4C2A737_EUMVA</name>
<evidence type="ECO:0000313" key="3">
    <source>
        <dbReference type="Proteomes" id="UP000299102"/>
    </source>
</evidence>
<feature type="region of interest" description="Disordered" evidence="1">
    <location>
        <begin position="1"/>
        <end position="27"/>
    </location>
</feature>
<evidence type="ECO:0000256" key="1">
    <source>
        <dbReference type="SAM" id="MobiDB-lite"/>
    </source>
</evidence>
<reference evidence="2 3" key="1">
    <citation type="journal article" date="2019" name="Commun. Biol.">
        <title>The bagworm genome reveals a unique fibroin gene that provides high tensile strength.</title>
        <authorList>
            <person name="Kono N."/>
            <person name="Nakamura H."/>
            <person name="Ohtoshi R."/>
            <person name="Tomita M."/>
            <person name="Numata K."/>
            <person name="Arakawa K."/>
        </authorList>
    </citation>
    <scope>NUCLEOTIDE SEQUENCE [LARGE SCALE GENOMIC DNA]</scope>
</reference>
<gene>
    <name evidence="2" type="ORF">EVAR_69773_1</name>
</gene>
<dbReference type="EMBL" id="BGZK01002719">
    <property type="protein sequence ID" value="GBP96000.1"/>
    <property type="molecule type" value="Genomic_DNA"/>
</dbReference>
<dbReference type="AlphaFoldDB" id="A0A4C2A737"/>